<name>A0ACD0P896_9BASI</name>
<proteinExistence type="predicted"/>
<reference evidence="1 2" key="1">
    <citation type="journal article" date="2018" name="Mol. Biol. Evol.">
        <title>Broad Genomic Sampling Reveals a Smut Pathogenic Ancestry of the Fungal Clade Ustilaginomycotina.</title>
        <authorList>
            <person name="Kijpornyongpan T."/>
            <person name="Mondo S.J."/>
            <person name="Barry K."/>
            <person name="Sandor L."/>
            <person name="Lee J."/>
            <person name="Lipzen A."/>
            <person name="Pangilinan J."/>
            <person name="LaButti K."/>
            <person name="Hainaut M."/>
            <person name="Henrissat B."/>
            <person name="Grigoriev I.V."/>
            <person name="Spatafora J.W."/>
            <person name="Aime M.C."/>
        </authorList>
    </citation>
    <scope>NUCLEOTIDE SEQUENCE [LARGE SCALE GENOMIC DNA]</scope>
    <source>
        <strain evidence="1 2">SA 807</strain>
    </source>
</reference>
<dbReference type="Proteomes" id="UP000245626">
    <property type="component" value="Unassembled WGS sequence"/>
</dbReference>
<dbReference type="EMBL" id="KZ819686">
    <property type="protein sequence ID" value="PWN54383.1"/>
    <property type="molecule type" value="Genomic_DNA"/>
</dbReference>
<keyword evidence="2" id="KW-1185">Reference proteome</keyword>
<evidence type="ECO:0000313" key="1">
    <source>
        <dbReference type="EMBL" id="PWN54383.1"/>
    </source>
</evidence>
<evidence type="ECO:0000313" key="2">
    <source>
        <dbReference type="Proteomes" id="UP000245626"/>
    </source>
</evidence>
<organism evidence="1 2">
    <name type="scientific">Violaceomyces palustris</name>
    <dbReference type="NCBI Taxonomy" id="1673888"/>
    <lineage>
        <taxon>Eukaryota</taxon>
        <taxon>Fungi</taxon>
        <taxon>Dikarya</taxon>
        <taxon>Basidiomycota</taxon>
        <taxon>Ustilaginomycotina</taxon>
        <taxon>Ustilaginomycetes</taxon>
        <taxon>Violaceomycetales</taxon>
        <taxon>Violaceomycetaceae</taxon>
        <taxon>Violaceomyces</taxon>
    </lineage>
</organism>
<sequence length="263" mass="29688">MAVNWMGSKRNIPRKRFNSKVLGCALETNAFPQPRRDQDDQRAFFIQKTRAALIQRTWPDEGRQSLAQGLQLGPMSGSDGGGDDSRMERSGTAEAGRSEAGQGQAAGNSESLGASFEQKRMRLLQKKAWLGIPNPDRPCSQVRGSSWYQAGREKEAGQELRSHQVPELFVTTDFYAHGLELERSISEDPIENSKPNEMSEREELDLLSRPELAMEADEIALKEKERQKSEEEDDGKGIDYEYLAWISRECEETRKMMLEALTS</sequence>
<protein>
    <submittedName>
        <fullName evidence="1">Uncharacterized protein</fullName>
    </submittedName>
</protein>
<gene>
    <name evidence="1" type="ORF">IE53DRAFT_157242</name>
</gene>
<accession>A0ACD0P896</accession>